<organism evidence="6 7">
    <name type="scientific">Novosphingobium endophyticum</name>
    <dbReference type="NCBI Taxonomy" id="1955250"/>
    <lineage>
        <taxon>Bacteria</taxon>
        <taxon>Pseudomonadati</taxon>
        <taxon>Pseudomonadota</taxon>
        <taxon>Alphaproteobacteria</taxon>
        <taxon>Sphingomonadales</taxon>
        <taxon>Sphingomonadaceae</taxon>
        <taxon>Novosphingobium</taxon>
    </lineage>
</organism>
<evidence type="ECO:0000256" key="2">
    <source>
        <dbReference type="ARBA" id="ARBA00023027"/>
    </source>
</evidence>
<dbReference type="Proteomes" id="UP000608154">
    <property type="component" value="Unassembled WGS sequence"/>
</dbReference>
<proteinExistence type="predicted"/>
<dbReference type="Gene3D" id="3.40.50.720">
    <property type="entry name" value="NAD(P)-binding Rossmann-like Domain"/>
    <property type="match status" value="1"/>
</dbReference>
<evidence type="ECO:0000313" key="6">
    <source>
        <dbReference type="EMBL" id="GGC14390.1"/>
    </source>
</evidence>
<dbReference type="Pfam" id="PF03446">
    <property type="entry name" value="NAD_binding_2"/>
    <property type="match status" value="1"/>
</dbReference>
<accession>A0A916X7J8</accession>
<evidence type="ECO:0000256" key="3">
    <source>
        <dbReference type="PIRSR" id="PIRSR000103-1"/>
    </source>
</evidence>
<sequence>MNSNTVSSIRCGFIGLGSQGAPIARRMIDAGFPTTLWARRAETLAPYRETPATFASTIEEVGAGADHVGICVVNDDDVREVSGRLLPAMRPGSVIAIHSTVHPETCREVARHANEQGVHLIDAPVSGGSPAAEAGTLTLMLGGDEQIIAKAMPVFESFGKLIVRLGDVGAGQHVKLINNSLLVANLGLAYVALEAGKLLEIDKEKLVELLLASSGRSFALEVLSRMENPADFRHGGALLRKDLRLLSELLAERHEAAAQLAHAADPFLAAASMPAHGTD</sequence>
<evidence type="ECO:0000259" key="5">
    <source>
        <dbReference type="Pfam" id="PF14833"/>
    </source>
</evidence>
<dbReference type="GO" id="GO:0051287">
    <property type="term" value="F:NAD binding"/>
    <property type="evidence" value="ECO:0007669"/>
    <property type="project" value="InterPro"/>
</dbReference>
<reference evidence="6" key="1">
    <citation type="journal article" date="2014" name="Int. J. Syst. Evol. Microbiol.">
        <title>Complete genome sequence of Corynebacterium casei LMG S-19264T (=DSM 44701T), isolated from a smear-ripened cheese.</title>
        <authorList>
            <consortium name="US DOE Joint Genome Institute (JGI-PGF)"/>
            <person name="Walter F."/>
            <person name="Albersmeier A."/>
            <person name="Kalinowski J."/>
            <person name="Ruckert C."/>
        </authorList>
    </citation>
    <scope>NUCLEOTIDE SEQUENCE</scope>
    <source>
        <strain evidence="6">CGMCC 1.15095</strain>
    </source>
</reference>
<dbReference type="InterPro" id="IPR015815">
    <property type="entry name" value="HIBADH-related"/>
</dbReference>
<dbReference type="PANTHER" id="PTHR43060:SF15">
    <property type="entry name" value="3-HYDROXYISOBUTYRATE DEHYDROGENASE-LIKE 1, MITOCHONDRIAL-RELATED"/>
    <property type="match status" value="1"/>
</dbReference>
<dbReference type="EMBL" id="BMHK01000043">
    <property type="protein sequence ID" value="GGC14390.1"/>
    <property type="molecule type" value="Genomic_DNA"/>
</dbReference>
<keyword evidence="7" id="KW-1185">Reference proteome</keyword>
<dbReference type="InterPro" id="IPR036291">
    <property type="entry name" value="NAD(P)-bd_dom_sf"/>
</dbReference>
<dbReference type="InterPro" id="IPR006115">
    <property type="entry name" value="6PGDH_NADP-bd"/>
</dbReference>
<dbReference type="AlphaFoldDB" id="A0A916X7J8"/>
<keyword evidence="1" id="KW-0560">Oxidoreductase</keyword>
<protein>
    <submittedName>
        <fullName evidence="6">6-phosphogluconate dehydrogenase</fullName>
    </submittedName>
</protein>
<dbReference type="SUPFAM" id="SSF48179">
    <property type="entry name" value="6-phosphogluconate dehydrogenase C-terminal domain-like"/>
    <property type="match status" value="1"/>
</dbReference>
<evidence type="ECO:0000256" key="1">
    <source>
        <dbReference type="ARBA" id="ARBA00023002"/>
    </source>
</evidence>
<dbReference type="InterPro" id="IPR013328">
    <property type="entry name" value="6PGD_dom2"/>
</dbReference>
<dbReference type="PANTHER" id="PTHR43060">
    <property type="entry name" value="3-HYDROXYISOBUTYRATE DEHYDROGENASE-LIKE 1, MITOCHONDRIAL-RELATED"/>
    <property type="match status" value="1"/>
</dbReference>
<evidence type="ECO:0000259" key="4">
    <source>
        <dbReference type="Pfam" id="PF03446"/>
    </source>
</evidence>
<dbReference type="GO" id="GO:0016491">
    <property type="term" value="F:oxidoreductase activity"/>
    <property type="evidence" value="ECO:0007669"/>
    <property type="project" value="UniProtKB-KW"/>
</dbReference>
<feature type="domain" description="6-phosphogluconate dehydrogenase NADP-binding" evidence="4">
    <location>
        <begin position="11"/>
        <end position="164"/>
    </location>
</feature>
<feature type="domain" description="3-hydroxyisobutyrate dehydrogenase-like NAD-binding" evidence="5">
    <location>
        <begin position="169"/>
        <end position="272"/>
    </location>
</feature>
<comment type="caution">
    <text evidence="6">The sequence shown here is derived from an EMBL/GenBank/DDBJ whole genome shotgun (WGS) entry which is preliminary data.</text>
</comment>
<gene>
    <name evidence="6" type="ORF">GCM10011494_36540</name>
</gene>
<evidence type="ECO:0000313" key="7">
    <source>
        <dbReference type="Proteomes" id="UP000608154"/>
    </source>
</evidence>
<dbReference type="PIRSF" id="PIRSF000103">
    <property type="entry name" value="HIBADH"/>
    <property type="match status" value="1"/>
</dbReference>
<dbReference type="Pfam" id="PF14833">
    <property type="entry name" value="NAD_binding_11"/>
    <property type="match status" value="1"/>
</dbReference>
<dbReference type="InterPro" id="IPR008927">
    <property type="entry name" value="6-PGluconate_DH-like_C_sf"/>
</dbReference>
<reference evidence="6" key="2">
    <citation type="submission" date="2020-09" db="EMBL/GenBank/DDBJ databases">
        <authorList>
            <person name="Sun Q."/>
            <person name="Zhou Y."/>
        </authorList>
    </citation>
    <scope>NUCLEOTIDE SEQUENCE</scope>
    <source>
        <strain evidence="6">CGMCC 1.15095</strain>
    </source>
</reference>
<name>A0A916X7J8_9SPHN</name>
<dbReference type="RefSeq" id="WP_229736484.1">
    <property type="nucleotide sequence ID" value="NZ_BMHK01000043.1"/>
</dbReference>
<dbReference type="InterPro" id="IPR029154">
    <property type="entry name" value="HIBADH-like_NADP-bd"/>
</dbReference>
<dbReference type="SUPFAM" id="SSF51735">
    <property type="entry name" value="NAD(P)-binding Rossmann-fold domains"/>
    <property type="match status" value="1"/>
</dbReference>
<dbReference type="Gene3D" id="1.10.1040.10">
    <property type="entry name" value="N-(1-d-carboxylethyl)-l-norvaline Dehydrogenase, domain 2"/>
    <property type="match status" value="1"/>
</dbReference>
<keyword evidence="2" id="KW-0520">NAD</keyword>
<feature type="active site" evidence="3">
    <location>
        <position position="175"/>
    </location>
</feature>
<dbReference type="GO" id="GO:0050661">
    <property type="term" value="F:NADP binding"/>
    <property type="evidence" value="ECO:0007669"/>
    <property type="project" value="InterPro"/>
</dbReference>